<gene>
    <name evidence="1" type="ORF">NE237_001940</name>
</gene>
<protein>
    <submittedName>
        <fullName evidence="1">Uncharacterized protein</fullName>
    </submittedName>
</protein>
<sequence>MRDVRNWDIVCVIAQLMLQDKQLHIYFQSALIPLKLVFWRSSELCRTGCVHLPVPMRFSVLCEFYLTHSLAHVKRNQNRPPLVHLRIRRQFNQFYVVRLGLGESLLPRAFGTVLTSKMTTRNAIAPKPVLESRAWGMRVDVSCSTAFTGLSSST</sequence>
<name>A0A9Q0KUH8_9MAGN</name>
<reference evidence="1" key="1">
    <citation type="journal article" date="2023" name="Plant J.">
        <title>The genome of the king protea, Protea cynaroides.</title>
        <authorList>
            <person name="Chang J."/>
            <person name="Duong T.A."/>
            <person name="Schoeman C."/>
            <person name="Ma X."/>
            <person name="Roodt D."/>
            <person name="Barker N."/>
            <person name="Li Z."/>
            <person name="Van de Peer Y."/>
            <person name="Mizrachi E."/>
        </authorList>
    </citation>
    <scope>NUCLEOTIDE SEQUENCE</scope>
    <source>
        <tissue evidence="1">Young leaves</tissue>
    </source>
</reference>
<dbReference type="AlphaFoldDB" id="A0A9Q0KUH8"/>
<organism evidence="1 2">
    <name type="scientific">Protea cynaroides</name>
    <dbReference type="NCBI Taxonomy" id="273540"/>
    <lineage>
        <taxon>Eukaryota</taxon>
        <taxon>Viridiplantae</taxon>
        <taxon>Streptophyta</taxon>
        <taxon>Embryophyta</taxon>
        <taxon>Tracheophyta</taxon>
        <taxon>Spermatophyta</taxon>
        <taxon>Magnoliopsida</taxon>
        <taxon>Proteales</taxon>
        <taxon>Proteaceae</taxon>
        <taxon>Protea</taxon>
    </lineage>
</organism>
<dbReference type="EMBL" id="JAMYWD010000003">
    <property type="protein sequence ID" value="KAJ4976834.1"/>
    <property type="molecule type" value="Genomic_DNA"/>
</dbReference>
<evidence type="ECO:0000313" key="1">
    <source>
        <dbReference type="EMBL" id="KAJ4976834.1"/>
    </source>
</evidence>
<comment type="caution">
    <text evidence="1">The sequence shown here is derived from an EMBL/GenBank/DDBJ whole genome shotgun (WGS) entry which is preliminary data.</text>
</comment>
<keyword evidence="2" id="KW-1185">Reference proteome</keyword>
<evidence type="ECO:0000313" key="2">
    <source>
        <dbReference type="Proteomes" id="UP001141806"/>
    </source>
</evidence>
<accession>A0A9Q0KUH8</accession>
<dbReference type="Proteomes" id="UP001141806">
    <property type="component" value="Unassembled WGS sequence"/>
</dbReference>
<proteinExistence type="predicted"/>